<evidence type="ECO:0008006" key="4">
    <source>
        <dbReference type="Google" id="ProtNLM"/>
    </source>
</evidence>
<protein>
    <recommendedName>
        <fullName evidence="4">Lipocalin-like domain-containing protein</fullName>
    </recommendedName>
</protein>
<feature type="chain" id="PRO_5047309929" description="Lipocalin-like domain-containing protein" evidence="1">
    <location>
        <begin position="22"/>
        <end position="146"/>
    </location>
</feature>
<evidence type="ECO:0000313" key="3">
    <source>
        <dbReference type="Proteomes" id="UP000663440"/>
    </source>
</evidence>
<keyword evidence="1" id="KW-0732">Signal</keyword>
<dbReference type="Proteomes" id="UP000663440">
    <property type="component" value="Chromosome"/>
</dbReference>
<dbReference type="EMBL" id="CP071448">
    <property type="protein sequence ID" value="QSW89169.1"/>
    <property type="molecule type" value="Genomic_DNA"/>
</dbReference>
<reference evidence="2 3" key="1">
    <citation type="submission" date="2021-03" db="EMBL/GenBank/DDBJ databases">
        <title>Flavobacterium kribbensis sp. nov, an endophytic bacteria, isolated from soybean.</title>
        <authorList>
            <person name="Lee J."/>
            <person name="Seo J."/>
        </authorList>
    </citation>
    <scope>NUCLEOTIDE SEQUENCE [LARGE SCALE GENOMIC DNA]</scope>
    <source>
        <strain evidence="2 3">BB8</strain>
    </source>
</reference>
<name>A0ABX7QFI8_9FLAO</name>
<evidence type="ECO:0000256" key="1">
    <source>
        <dbReference type="SAM" id="SignalP"/>
    </source>
</evidence>
<proteinExistence type="predicted"/>
<keyword evidence="3" id="KW-1185">Reference proteome</keyword>
<dbReference type="RefSeq" id="WP_207296363.1">
    <property type="nucleotide sequence ID" value="NZ_CP071448.1"/>
</dbReference>
<accession>A0ABX7QFI8</accession>
<gene>
    <name evidence="2" type="ORF">J0383_23400</name>
</gene>
<feature type="signal peptide" evidence="1">
    <location>
        <begin position="1"/>
        <end position="21"/>
    </location>
</feature>
<sequence>MKKITLIGVITLFITSFLSCSNDDGDSKNTSYYGKWELSRMAGNGFILAVYSIGQPQWKETYDFKKDNTFIKTKVQNETTITASGTFSVVTIQNRPHLQLTYTNPSEIVGSCKGNQSEELVVNEAGTLNSTWQNCDGPSLEYKKVK</sequence>
<evidence type="ECO:0000313" key="2">
    <source>
        <dbReference type="EMBL" id="QSW89169.1"/>
    </source>
</evidence>
<dbReference type="PROSITE" id="PS51257">
    <property type="entry name" value="PROKAR_LIPOPROTEIN"/>
    <property type="match status" value="1"/>
</dbReference>
<organism evidence="2 3">
    <name type="scientific">Flavobacterium endoglycinae</name>
    <dbReference type="NCBI Taxonomy" id="2816357"/>
    <lineage>
        <taxon>Bacteria</taxon>
        <taxon>Pseudomonadati</taxon>
        <taxon>Bacteroidota</taxon>
        <taxon>Flavobacteriia</taxon>
        <taxon>Flavobacteriales</taxon>
        <taxon>Flavobacteriaceae</taxon>
        <taxon>Flavobacterium</taxon>
    </lineage>
</organism>